<dbReference type="PANTHER" id="PTHR30349:SF64">
    <property type="entry name" value="PROPHAGE INTEGRASE INTD-RELATED"/>
    <property type="match status" value="1"/>
</dbReference>
<evidence type="ECO:0000259" key="7">
    <source>
        <dbReference type="PROSITE" id="PS51900"/>
    </source>
</evidence>
<proteinExistence type="inferred from homology"/>
<dbReference type="RefSeq" id="WP_307370725.1">
    <property type="nucleotide sequence ID" value="NZ_JAUSUW010000003.1"/>
</dbReference>
<feature type="domain" description="Tyr recombinase" evidence="6">
    <location>
        <begin position="126"/>
        <end position="330"/>
    </location>
</feature>
<gene>
    <name evidence="8" type="ORF">J2045_001317</name>
</gene>
<evidence type="ECO:0000256" key="3">
    <source>
        <dbReference type="ARBA" id="ARBA00023125"/>
    </source>
</evidence>
<dbReference type="EMBL" id="JAUSUW010000003">
    <property type="protein sequence ID" value="MDQ0420298.1"/>
    <property type="molecule type" value="Genomic_DNA"/>
</dbReference>
<accession>A0ABU0G4T3</accession>
<organism evidence="8 9">
    <name type="scientific">Peteryoungia aggregata LMG 23059</name>
    <dbReference type="NCBI Taxonomy" id="1368425"/>
    <lineage>
        <taxon>Bacteria</taxon>
        <taxon>Pseudomonadati</taxon>
        <taxon>Pseudomonadota</taxon>
        <taxon>Alphaproteobacteria</taxon>
        <taxon>Hyphomicrobiales</taxon>
        <taxon>Rhizobiaceae</taxon>
        <taxon>Peteryoungia</taxon>
    </lineage>
</organism>
<dbReference type="InterPro" id="IPR013762">
    <property type="entry name" value="Integrase-like_cat_sf"/>
</dbReference>
<dbReference type="SUPFAM" id="SSF56349">
    <property type="entry name" value="DNA breaking-rejoining enzymes"/>
    <property type="match status" value="1"/>
</dbReference>
<comment type="similarity">
    <text evidence="1">Belongs to the 'phage' integrase family.</text>
</comment>
<comment type="caution">
    <text evidence="8">The sequence shown here is derived from an EMBL/GenBank/DDBJ whole genome shotgun (WGS) entry which is preliminary data.</text>
</comment>
<evidence type="ECO:0000256" key="1">
    <source>
        <dbReference type="ARBA" id="ARBA00008857"/>
    </source>
</evidence>
<dbReference type="Gene3D" id="1.10.150.130">
    <property type="match status" value="1"/>
</dbReference>
<dbReference type="Gene3D" id="1.10.443.10">
    <property type="entry name" value="Intergrase catalytic core"/>
    <property type="match status" value="1"/>
</dbReference>
<protein>
    <submittedName>
        <fullName evidence="8">Integrase</fullName>
    </submittedName>
</protein>
<keyword evidence="3 5" id="KW-0238">DNA-binding</keyword>
<dbReference type="PANTHER" id="PTHR30349">
    <property type="entry name" value="PHAGE INTEGRASE-RELATED"/>
    <property type="match status" value="1"/>
</dbReference>
<dbReference type="Proteomes" id="UP001238496">
    <property type="component" value="Unassembled WGS sequence"/>
</dbReference>
<sequence length="370" mass="42008">MNISKTNAAIVYLYQGELRHGKGFHPKTIDGILRHIWQFEEHTGSVDFRQVTRRMIEEFKDELIGRAGKDGKHGLSASTIVHTFGNLKAFFSWLSNQDGYRRSITGQLYNHFNSPRHLVEMAGAAAQKFVPTADQLRTMLEEMPANIPAQRRDRAMLAALFLFGVRDGALISLRLKHVDIDCKQVFQDAREVKTKFSKTSFVDWFPVGDDIERIVIEWIGELRSMGAGDDAPLFPTAPFKPWVGRHRIELEFLTTAAPVRKVLRKAAAAAGVPYFKPHAVRSTVAKLCDEWASSLRDMKALSQNLGHEQISTTSKYYGDVEPEVKQELFRKMRDKQRNPGARDIGELAERVSLETQDVVRKILQMALDRS</sequence>
<dbReference type="PROSITE" id="PS51900">
    <property type="entry name" value="CB"/>
    <property type="match status" value="1"/>
</dbReference>
<dbReference type="PROSITE" id="PS51898">
    <property type="entry name" value="TYR_RECOMBINASE"/>
    <property type="match status" value="1"/>
</dbReference>
<dbReference type="InterPro" id="IPR002104">
    <property type="entry name" value="Integrase_catalytic"/>
</dbReference>
<dbReference type="CDD" id="cd00397">
    <property type="entry name" value="DNA_BRE_C"/>
    <property type="match status" value="1"/>
</dbReference>
<evidence type="ECO:0000256" key="2">
    <source>
        <dbReference type="ARBA" id="ARBA00022908"/>
    </source>
</evidence>
<dbReference type="InterPro" id="IPR050090">
    <property type="entry name" value="Tyrosine_recombinase_XerCD"/>
</dbReference>
<dbReference type="InterPro" id="IPR011010">
    <property type="entry name" value="DNA_brk_join_enz"/>
</dbReference>
<feature type="domain" description="Core-binding (CB)" evidence="7">
    <location>
        <begin position="5"/>
        <end position="95"/>
    </location>
</feature>
<keyword evidence="2" id="KW-0229">DNA integration</keyword>
<evidence type="ECO:0000313" key="8">
    <source>
        <dbReference type="EMBL" id="MDQ0420298.1"/>
    </source>
</evidence>
<evidence type="ECO:0000256" key="5">
    <source>
        <dbReference type="PROSITE-ProRule" id="PRU01248"/>
    </source>
</evidence>
<evidence type="ECO:0000256" key="4">
    <source>
        <dbReference type="ARBA" id="ARBA00023172"/>
    </source>
</evidence>
<dbReference type="InterPro" id="IPR044068">
    <property type="entry name" value="CB"/>
</dbReference>
<evidence type="ECO:0000259" key="6">
    <source>
        <dbReference type="PROSITE" id="PS51898"/>
    </source>
</evidence>
<dbReference type="InterPro" id="IPR010998">
    <property type="entry name" value="Integrase_recombinase_N"/>
</dbReference>
<name>A0ABU0G4T3_9HYPH</name>
<evidence type="ECO:0000313" key="9">
    <source>
        <dbReference type="Proteomes" id="UP001238496"/>
    </source>
</evidence>
<keyword evidence="4" id="KW-0233">DNA recombination</keyword>
<dbReference type="Pfam" id="PF00589">
    <property type="entry name" value="Phage_integrase"/>
    <property type="match status" value="1"/>
</dbReference>
<reference evidence="8 9" key="1">
    <citation type="submission" date="2023-07" db="EMBL/GenBank/DDBJ databases">
        <title>Genomic Encyclopedia of Type Strains, Phase IV (KMG-IV): sequencing the most valuable type-strain genomes for metagenomic binning, comparative biology and taxonomic classification.</title>
        <authorList>
            <person name="Goeker M."/>
        </authorList>
    </citation>
    <scope>NUCLEOTIDE SEQUENCE [LARGE SCALE GENOMIC DNA]</scope>
    <source>
        <strain evidence="8 9">DSM 1111</strain>
    </source>
</reference>
<keyword evidence="9" id="KW-1185">Reference proteome</keyword>